<dbReference type="GO" id="GO:0005737">
    <property type="term" value="C:cytoplasm"/>
    <property type="evidence" value="ECO:0007669"/>
    <property type="project" value="UniProtKB-SubCell"/>
</dbReference>
<accession>E4UY26</accession>
<dbReference type="AlphaFoldDB" id="E4UY26"/>
<evidence type="ECO:0000256" key="4">
    <source>
        <dbReference type="ARBA" id="ARBA00023186"/>
    </source>
</evidence>
<dbReference type="GO" id="GO:0000390">
    <property type="term" value="P:spliceosomal complex disassembly"/>
    <property type="evidence" value="ECO:0007669"/>
    <property type="project" value="TreeGrafter"/>
</dbReference>
<gene>
    <name evidence="8" type="ORF">MGYG_05021</name>
</gene>
<dbReference type="Proteomes" id="UP000002669">
    <property type="component" value="Unassembled WGS sequence"/>
</dbReference>
<dbReference type="OrthoDB" id="436519at2759"/>
<comment type="subcellular location">
    <subcellularLocation>
        <location evidence="2">Cytoplasm</location>
    </subcellularLocation>
    <subcellularLocation>
        <location evidence="1">Nucleus</location>
    </subcellularLocation>
</comment>
<reference evidence="9" key="1">
    <citation type="journal article" date="2012" name="MBio">
        <title>Comparative genome analysis of Trichophyton rubrum and related dermatophytes reveals candidate genes involved in infection.</title>
        <authorList>
            <person name="Martinez D.A."/>
            <person name="Oliver B.G."/>
            <person name="Graeser Y."/>
            <person name="Goldberg J.M."/>
            <person name="Li W."/>
            <person name="Martinez-Rossi N.M."/>
            <person name="Monod M."/>
            <person name="Shelest E."/>
            <person name="Barton R.C."/>
            <person name="Birch E."/>
            <person name="Brakhage A.A."/>
            <person name="Chen Z."/>
            <person name="Gurr S.J."/>
            <person name="Heiman D."/>
            <person name="Heitman J."/>
            <person name="Kosti I."/>
            <person name="Rossi A."/>
            <person name="Saif S."/>
            <person name="Samalova M."/>
            <person name="Saunders C.W."/>
            <person name="Shea T."/>
            <person name="Summerbell R.C."/>
            <person name="Xu J."/>
            <person name="Young S."/>
            <person name="Zeng Q."/>
            <person name="Birren B.W."/>
            <person name="Cuomo C.A."/>
            <person name="White T.C."/>
        </authorList>
    </citation>
    <scope>NUCLEOTIDE SEQUENCE [LARGE SCALE GENOMIC DNA]</scope>
    <source>
        <strain evidence="9">ATCC MYA-4604 / CBS 118893</strain>
    </source>
</reference>
<dbReference type="InterPro" id="IPR001623">
    <property type="entry name" value="DnaJ_domain"/>
</dbReference>
<evidence type="ECO:0000256" key="1">
    <source>
        <dbReference type="ARBA" id="ARBA00004123"/>
    </source>
</evidence>
<feature type="compositionally biased region" description="Basic and acidic residues" evidence="6">
    <location>
        <begin position="139"/>
        <end position="199"/>
    </location>
</feature>
<evidence type="ECO:0000256" key="6">
    <source>
        <dbReference type="SAM" id="MobiDB-lite"/>
    </source>
</evidence>
<dbReference type="SMART" id="SM00271">
    <property type="entry name" value="DnaJ"/>
    <property type="match status" value="1"/>
</dbReference>
<evidence type="ECO:0000313" key="8">
    <source>
        <dbReference type="EMBL" id="EFR02019.1"/>
    </source>
</evidence>
<dbReference type="VEuPathDB" id="FungiDB:MGYG_05021"/>
<name>E4UY26_ARTGP</name>
<dbReference type="PANTHER" id="PTHR44313">
    <property type="entry name" value="DNAJ HOMOLOG SUBFAMILY C MEMBER 17"/>
    <property type="match status" value="1"/>
</dbReference>
<dbReference type="Gene3D" id="1.10.287.110">
    <property type="entry name" value="DnaJ domain"/>
    <property type="match status" value="1"/>
</dbReference>
<dbReference type="RefSeq" id="XP_003172430.1">
    <property type="nucleotide sequence ID" value="XM_003172382.1"/>
</dbReference>
<sequence length="478" mass="55576">MAPVRTSHDYYAILEVEQTADSATIRASYRRLARITHPDKNPTNPNATSEFQLIYEAYSNLFDAEARRAYDLKYPSIKRSAGQTEKSAPKAEPSAVPKTELKTNGSADSKPSPAADPKPEQKLNHRSGLNPESNPEPKLGQKPDQKPYTKPAPKPDLKPDPKPDPRPDPKAEPKPEPKPDPKADTKRDSRTSIKIDLKTVPKRRPVSHEPITKRPTEEQYKATLQQLRAKRARQKDEFLEAMKALSGLQDDVARLTKEIDRAAEKIAAIGKLRTHRLSMRKIEELEERKEQAQRTRLDKTAALRLKHSLLEKQEESIRRCEASYQLTENEIIKVKREIRCQREEEEQAKRKAEEERARQEHEMEEKRRDKDEQEAIEVMRLWRRREAAQDDENRRHEEEIKEARRRYRREGQRKRDIPKQNGCMYGGEWETIEKPMRCGRCSMGTQQIAFWCPYCGRVSCESCLKFLMGERHDEIMVS</sequence>
<proteinExistence type="predicted"/>
<keyword evidence="9" id="KW-1185">Reference proteome</keyword>
<dbReference type="STRING" id="535722.E4UY26"/>
<evidence type="ECO:0000256" key="5">
    <source>
        <dbReference type="ARBA" id="ARBA00023242"/>
    </source>
</evidence>
<evidence type="ECO:0000313" key="9">
    <source>
        <dbReference type="Proteomes" id="UP000002669"/>
    </source>
</evidence>
<keyword evidence="5" id="KW-0539">Nucleus</keyword>
<evidence type="ECO:0000256" key="2">
    <source>
        <dbReference type="ARBA" id="ARBA00004496"/>
    </source>
</evidence>
<dbReference type="PANTHER" id="PTHR44313:SF1">
    <property type="entry name" value="DNAJ HOMOLOG SUBFAMILY C MEMBER 17"/>
    <property type="match status" value="1"/>
</dbReference>
<feature type="compositionally biased region" description="Basic and acidic residues" evidence="6">
    <location>
        <begin position="206"/>
        <end position="220"/>
    </location>
</feature>
<feature type="domain" description="J" evidence="7">
    <location>
        <begin position="9"/>
        <end position="74"/>
    </location>
</feature>
<feature type="region of interest" description="Disordered" evidence="6">
    <location>
        <begin position="343"/>
        <end position="371"/>
    </location>
</feature>
<protein>
    <recommendedName>
        <fullName evidence="7">J domain-containing protein</fullName>
    </recommendedName>
</protein>
<evidence type="ECO:0000259" key="7">
    <source>
        <dbReference type="PROSITE" id="PS50076"/>
    </source>
</evidence>
<dbReference type="GeneID" id="10027700"/>
<dbReference type="HOGENOM" id="CLU_045130_0_0_1"/>
<dbReference type="SUPFAM" id="SSF46565">
    <property type="entry name" value="Chaperone J-domain"/>
    <property type="match status" value="1"/>
</dbReference>
<organism evidence="9">
    <name type="scientific">Arthroderma gypseum (strain ATCC MYA-4604 / CBS 118893)</name>
    <name type="common">Microsporum gypseum</name>
    <dbReference type="NCBI Taxonomy" id="535722"/>
    <lineage>
        <taxon>Eukaryota</taxon>
        <taxon>Fungi</taxon>
        <taxon>Dikarya</taxon>
        <taxon>Ascomycota</taxon>
        <taxon>Pezizomycotina</taxon>
        <taxon>Eurotiomycetes</taxon>
        <taxon>Eurotiomycetidae</taxon>
        <taxon>Onygenales</taxon>
        <taxon>Arthrodermataceae</taxon>
        <taxon>Nannizzia</taxon>
    </lineage>
</organism>
<dbReference type="EMBL" id="DS989825">
    <property type="protein sequence ID" value="EFR02019.1"/>
    <property type="molecule type" value="Genomic_DNA"/>
</dbReference>
<dbReference type="CDD" id="cd06257">
    <property type="entry name" value="DnaJ"/>
    <property type="match status" value="1"/>
</dbReference>
<dbReference type="OMA" id="LMGERHD"/>
<dbReference type="Pfam" id="PF00226">
    <property type="entry name" value="DnaJ"/>
    <property type="match status" value="1"/>
</dbReference>
<dbReference type="PRINTS" id="PR00625">
    <property type="entry name" value="JDOMAIN"/>
</dbReference>
<dbReference type="InterPro" id="IPR036869">
    <property type="entry name" value="J_dom_sf"/>
</dbReference>
<keyword evidence="3" id="KW-0963">Cytoplasm</keyword>
<dbReference type="PROSITE" id="PS00636">
    <property type="entry name" value="DNAJ_1"/>
    <property type="match status" value="1"/>
</dbReference>
<dbReference type="InterPro" id="IPR052094">
    <property type="entry name" value="Pre-mRNA-splicing_ERAD"/>
</dbReference>
<keyword evidence="4" id="KW-0143">Chaperone</keyword>
<feature type="region of interest" description="Disordered" evidence="6">
    <location>
        <begin position="78"/>
        <end position="227"/>
    </location>
</feature>
<dbReference type="InterPro" id="IPR018253">
    <property type="entry name" value="DnaJ_domain_CS"/>
</dbReference>
<evidence type="ECO:0000256" key="3">
    <source>
        <dbReference type="ARBA" id="ARBA00022490"/>
    </source>
</evidence>
<dbReference type="PROSITE" id="PS50076">
    <property type="entry name" value="DNAJ_2"/>
    <property type="match status" value="1"/>
</dbReference>
<dbReference type="InParanoid" id="E4UY26"/>
<dbReference type="GO" id="GO:0005681">
    <property type="term" value="C:spliceosomal complex"/>
    <property type="evidence" value="ECO:0007669"/>
    <property type="project" value="TreeGrafter"/>
</dbReference>
<dbReference type="eggNOG" id="KOG0713">
    <property type="taxonomic scope" value="Eukaryota"/>
</dbReference>